<reference evidence="2 3" key="1">
    <citation type="journal article" date="2019" name="Int. J. Syst. Evol. Microbiol.">
        <title>The Global Catalogue of Microorganisms (GCM) 10K type strain sequencing project: providing services to taxonomists for standard genome sequencing and annotation.</title>
        <authorList>
            <consortium name="The Broad Institute Genomics Platform"/>
            <consortium name="The Broad Institute Genome Sequencing Center for Infectious Disease"/>
            <person name="Wu L."/>
            <person name="Ma J."/>
        </authorList>
    </citation>
    <scope>NUCLEOTIDE SEQUENCE [LARGE SCALE GENOMIC DNA]</scope>
    <source>
        <strain evidence="2 3">JCM 3272</strain>
    </source>
</reference>
<evidence type="ECO:0000313" key="3">
    <source>
        <dbReference type="Proteomes" id="UP001501444"/>
    </source>
</evidence>
<dbReference type="Gene3D" id="3.30.1380.10">
    <property type="match status" value="1"/>
</dbReference>
<dbReference type="CDD" id="cd14814">
    <property type="entry name" value="Peptidase_M15"/>
    <property type="match status" value="1"/>
</dbReference>
<dbReference type="PANTHER" id="PTHR34385:SF1">
    <property type="entry name" value="PEPTIDOGLYCAN L-ALANYL-D-GLUTAMATE ENDOPEPTIDASE CWLK"/>
    <property type="match status" value="1"/>
</dbReference>
<evidence type="ECO:0000313" key="2">
    <source>
        <dbReference type="EMBL" id="GAA2362067.1"/>
    </source>
</evidence>
<comment type="caution">
    <text evidence="2">The sequence shown here is derived from an EMBL/GenBank/DDBJ whole genome shotgun (WGS) entry which is preliminary data.</text>
</comment>
<dbReference type="Proteomes" id="UP001501444">
    <property type="component" value="Unassembled WGS sequence"/>
</dbReference>
<name>A0ABN3GV86_9ACTN</name>
<dbReference type="InterPro" id="IPR009045">
    <property type="entry name" value="Zn_M74/Hedgehog-like"/>
</dbReference>
<dbReference type="Pfam" id="PF02557">
    <property type="entry name" value="VanY"/>
    <property type="match status" value="1"/>
</dbReference>
<dbReference type="SUPFAM" id="SSF55166">
    <property type="entry name" value="Hedgehog/DD-peptidase"/>
    <property type="match status" value="1"/>
</dbReference>
<accession>A0ABN3GV86</accession>
<proteinExistence type="predicted"/>
<dbReference type="InterPro" id="IPR003709">
    <property type="entry name" value="VanY-like_core_dom"/>
</dbReference>
<dbReference type="InterPro" id="IPR052179">
    <property type="entry name" value="DD-CPase-like"/>
</dbReference>
<gene>
    <name evidence="2" type="ORF">GCM10010170_057950</name>
</gene>
<dbReference type="EMBL" id="BAAARV010000053">
    <property type="protein sequence ID" value="GAA2362067.1"/>
    <property type="molecule type" value="Genomic_DNA"/>
</dbReference>
<feature type="domain" description="D-alanyl-D-alanine carboxypeptidase-like core" evidence="1">
    <location>
        <begin position="71"/>
        <end position="173"/>
    </location>
</feature>
<evidence type="ECO:0000259" key="1">
    <source>
        <dbReference type="Pfam" id="PF02557"/>
    </source>
</evidence>
<sequence length="178" mass="19185">MVCDVDPFGVAGIATRVTEIRGQLAAFQAPKAASGTTFAETLRTAQADDITRYGNGKIPEGALQRVGNMNHRLQAPAATSLEALMTAARRDGVTIGITDSYRSYAEQADLVRRKGLYSQGGLAAKPGTSDHGWGLAVDLDLDAKAQAWMRANAGRYGFEETTPREPWHWAFRPSTMNA</sequence>
<keyword evidence="3" id="KW-1185">Reference proteome</keyword>
<dbReference type="PANTHER" id="PTHR34385">
    <property type="entry name" value="D-ALANYL-D-ALANINE CARBOXYPEPTIDASE"/>
    <property type="match status" value="1"/>
</dbReference>
<organism evidence="2 3">
    <name type="scientific">Dactylosporangium salmoneum</name>
    <dbReference type="NCBI Taxonomy" id="53361"/>
    <lineage>
        <taxon>Bacteria</taxon>
        <taxon>Bacillati</taxon>
        <taxon>Actinomycetota</taxon>
        <taxon>Actinomycetes</taxon>
        <taxon>Micromonosporales</taxon>
        <taxon>Micromonosporaceae</taxon>
        <taxon>Dactylosporangium</taxon>
    </lineage>
</organism>
<protein>
    <recommendedName>
        <fullName evidence="1">D-alanyl-D-alanine carboxypeptidase-like core domain-containing protein</fullName>
    </recommendedName>
</protein>